<evidence type="ECO:0000313" key="1">
    <source>
        <dbReference type="EnsemblMetazoa" id="MESCA007527-PA"/>
    </source>
</evidence>
<evidence type="ECO:0000313" key="2">
    <source>
        <dbReference type="Proteomes" id="UP000015102"/>
    </source>
</evidence>
<name>T1GUV6_MEGSC</name>
<dbReference type="EMBL" id="CAQQ02100260">
    <property type="status" value="NOT_ANNOTATED_CDS"/>
    <property type="molecule type" value="Genomic_DNA"/>
</dbReference>
<dbReference type="EnsemblMetazoa" id="MESCA007527-RA">
    <property type="protein sequence ID" value="MESCA007527-PA"/>
    <property type="gene ID" value="MESCA007527"/>
</dbReference>
<keyword evidence="2" id="KW-1185">Reference proteome</keyword>
<reference evidence="2" key="1">
    <citation type="submission" date="2013-02" db="EMBL/GenBank/DDBJ databases">
        <authorList>
            <person name="Hughes D."/>
        </authorList>
    </citation>
    <scope>NUCLEOTIDE SEQUENCE</scope>
    <source>
        <strain>Durham</strain>
        <strain evidence="2">NC isolate 2 -- Noor lab</strain>
    </source>
</reference>
<organism evidence="1 2">
    <name type="scientific">Megaselia scalaris</name>
    <name type="common">Humpbacked fly</name>
    <name type="synonym">Phora scalaris</name>
    <dbReference type="NCBI Taxonomy" id="36166"/>
    <lineage>
        <taxon>Eukaryota</taxon>
        <taxon>Metazoa</taxon>
        <taxon>Ecdysozoa</taxon>
        <taxon>Arthropoda</taxon>
        <taxon>Hexapoda</taxon>
        <taxon>Insecta</taxon>
        <taxon>Pterygota</taxon>
        <taxon>Neoptera</taxon>
        <taxon>Endopterygota</taxon>
        <taxon>Diptera</taxon>
        <taxon>Brachycera</taxon>
        <taxon>Muscomorpha</taxon>
        <taxon>Platypezoidea</taxon>
        <taxon>Phoridae</taxon>
        <taxon>Megaseliini</taxon>
        <taxon>Megaselia</taxon>
    </lineage>
</organism>
<accession>T1GUV6</accession>
<dbReference type="HOGENOM" id="CLU_2099657_0_0_1"/>
<protein>
    <submittedName>
        <fullName evidence="1">Uncharacterized protein</fullName>
    </submittedName>
</protein>
<dbReference type="AlphaFoldDB" id="T1GUV6"/>
<dbReference type="Proteomes" id="UP000015102">
    <property type="component" value="Unassembled WGS sequence"/>
</dbReference>
<proteinExistence type="predicted"/>
<sequence>MENILDEHIRGRLIDSRLYTPVFYYETNILKHENPEMNPLINVDNKKVNKVLVSHIICRPTWGQHRYSIESILMDYVGVQWDHDLLNSDQNKVTLQEEDSLEEVEILLELFKAATI</sequence>
<dbReference type="EMBL" id="CAQQ02100259">
    <property type="status" value="NOT_ANNOTATED_CDS"/>
    <property type="molecule type" value="Genomic_DNA"/>
</dbReference>
<reference evidence="1" key="2">
    <citation type="submission" date="2015-06" db="UniProtKB">
        <authorList>
            <consortium name="EnsemblMetazoa"/>
        </authorList>
    </citation>
    <scope>IDENTIFICATION</scope>
</reference>